<comment type="caution">
    <text evidence="1">The sequence shown here is derived from an EMBL/GenBank/DDBJ whole genome shotgun (WGS) entry which is preliminary data.</text>
</comment>
<evidence type="ECO:0000313" key="2">
    <source>
        <dbReference type="Proteomes" id="UP000321523"/>
    </source>
</evidence>
<proteinExistence type="predicted"/>
<dbReference type="RefSeq" id="WP_044425561.1">
    <property type="nucleotide sequence ID" value="NZ_BJYZ01000002.1"/>
</dbReference>
<accession>A0A512DII6</accession>
<reference evidence="1 2" key="1">
    <citation type="submission" date="2019-07" db="EMBL/GenBank/DDBJ databases">
        <title>Whole genome shotgun sequence of Skermanella aerolata NBRC 106429.</title>
        <authorList>
            <person name="Hosoyama A."/>
            <person name="Uohara A."/>
            <person name="Ohji S."/>
            <person name="Ichikawa N."/>
        </authorList>
    </citation>
    <scope>NUCLEOTIDE SEQUENCE [LARGE SCALE GENOMIC DNA]</scope>
    <source>
        <strain evidence="1 2">NBRC 106429</strain>
    </source>
</reference>
<evidence type="ECO:0000313" key="1">
    <source>
        <dbReference type="EMBL" id="GEO36291.1"/>
    </source>
</evidence>
<keyword evidence="2" id="KW-1185">Reference proteome</keyword>
<gene>
    <name evidence="1" type="ORF">SAE02_04390</name>
</gene>
<evidence type="ECO:0008006" key="3">
    <source>
        <dbReference type="Google" id="ProtNLM"/>
    </source>
</evidence>
<dbReference type="Proteomes" id="UP000321523">
    <property type="component" value="Unassembled WGS sequence"/>
</dbReference>
<dbReference type="OrthoDB" id="7347271at2"/>
<name>A0A512DII6_9PROT</name>
<dbReference type="AlphaFoldDB" id="A0A512DII6"/>
<dbReference type="PROSITE" id="PS51257">
    <property type="entry name" value="PROKAR_LIPOPROTEIN"/>
    <property type="match status" value="1"/>
</dbReference>
<protein>
    <recommendedName>
        <fullName evidence="3">Lipoprotein</fullName>
    </recommendedName>
</protein>
<sequence>MKPQNIGAALAALLLLAACEDYGRVTQTQVDPGYSPDELGYAGGDKAILTTLIHGNPSDVAADRFAEQVLTSMNRVQVGASLKFGPDAGPGGRPMYKVVMVFNPETQVIDSELCAAHIPPSQPFKEDVTVRAAYCKGGRAMSGAIGTIEAEDAAKPDRMDRFIRDLTVTLFPTHRPS</sequence>
<dbReference type="EMBL" id="BJYZ01000002">
    <property type="protein sequence ID" value="GEO36291.1"/>
    <property type="molecule type" value="Genomic_DNA"/>
</dbReference>
<organism evidence="1 2">
    <name type="scientific">Skermanella aerolata</name>
    <dbReference type="NCBI Taxonomy" id="393310"/>
    <lineage>
        <taxon>Bacteria</taxon>
        <taxon>Pseudomonadati</taxon>
        <taxon>Pseudomonadota</taxon>
        <taxon>Alphaproteobacteria</taxon>
        <taxon>Rhodospirillales</taxon>
        <taxon>Azospirillaceae</taxon>
        <taxon>Skermanella</taxon>
    </lineage>
</organism>